<evidence type="ECO:0000256" key="2">
    <source>
        <dbReference type="ARBA" id="ARBA00022448"/>
    </source>
</evidence>
<dbReference type="GO" id="GO:0000145">
    <property type="term" value="C:exocyst"/>
    <property type="evidence" value="ECO:0007669"/>
    <property type="project" value="InterPro"/>
</dbReference>
<comment type="similarity">
    <text evidence="1 3">Belongs to the EXO70 family.</text>
</comment>
<dbReference type="Gene3D" id="1.20.1280.170">
    <property type="entry name" value="Exocyst complex component Exo70"/>
    <property type="match status" value="1"/>
</dbReference>
<evidence type="ECO:0000313" key="5">
    <source>
        <dbReference type="EMBL" id="THU74182.1"/>
    </source>
</evidence>
<dbReference type="AlphaFoldDB" id="A0A4S8KFT6"/>
<gene>
    <name evidence="5" type="ORF">C4D60_Mb04t30660</name>
</gene>
<dbReference type="Pfam" id="PF03081">
    <property type="entry name" value="Exo70_C"/>
    <property type="match status" value="1"/>
</dbReference>
<comment type="caution">
    <text evidence="5">The sequence shown here is derived from an EMBL/GenBank/DDBJ whole genome shotgun (WGS) entry which is preliminary data.</text>
</comment>
<keyword evidence="3" id="KW-0653">Protein transport</keyword>
<sequence length="708" mass="80090">MGPIALSSQEIKVVTAAHAEEEIRGKGREGKEETRDAAAWNFGKLRFTFFICLKSSLRSPSDFSDTKADLRFRKEGEETGTGFSRFEIPKVEGRRVVMQEETVNLTDEMAEMIADLGIQYSNLTIAEEVGICDIEDQLKELEKKILRWDADKLMICLQDVTEVRELGEVLGLLYSSNKDERHYELLKFAKSILQMAMEMLEDELVELLRQCCQPVEPDITSFHSAEDDSVDNFSSSSFDDESFGGISHGDTVKELENDVTSSIQYGLVSNIISIANLMFLSNYDKECCQAYVAIRKEALEEESCFVEISKSSILQLLGIAMAIAIAPPKPEKLFQILNTYEVLNDLLVHMEHFFPEDYGSCVLTECDEVLLRLKESVSGTIEEFKHNIQSNRSSTAFAGGGVHHLTKYVMNYIKALSAYGETLGLILEDQQGANQSSSTEDGGRKTSLDQSPLSWHLKSLTTILETNLDHKSQLYNDVSLRNIFMMNNICYMVDKVKLSNLRNFFGDEWIRVHIRKFHVHEQKYERASWTSVLSFLRAEGLHKPGSSIPSLTVLKDRFRGFNHAFEEVYKAQTAWFVPNDGLREDLRISVSAQLIQAYRIFEGRYASHLDGERHRERYIKYSPDDLEEYLLDLFEGSPKSLQSQRRRKGAVNVETDDPSSAITRLVSCDAGSPASKLFEFELELEARSLLSLHSLLPAPGRCSTGLAS</sequence>
<dbReference type="PANTHER" id="PTHR12542">
    <property type="entry name" value="EXOCYST COMPLEX PROTEIN EXO70"/>
    <property type="match status" value="1"/>
</dbReference>
<evidence type="ECO:0000256" key="1">
    <source>
        <dbReference type="ARBA" id="ARBA00006756"/>
    </source>
</evidence>
<name>A0A4S8KFT6_MUSBA</name>
<dbReference type="STRING" id="52838.A0A4S8KFT6"/>
<dbReference type="GO" id="GO:0015031">
    <property type="term" value="P:protein transport"/>
    <property type="evidence" value="ECO:0007669"/>
    <property type="project" value="UniProtKB-KW"/>
</dbReference>
<comment type="function">
    <text evidence="3">Component of the exocyst complex.</text>
</comment>
<dbReference type="Proteomes" id="UP000317650">
    <property type="component" value="Chromosome 4"/>
</dbReference>
<dbReference type="SUPFAM" id="SSF74788">
    <property type="entry name" value="Cullin repeat-like"/>
    <property type="match status" value="1"/>
</dbReference>
<protein>
    <recommendedName>
        <fullName evidence="3">Exocyst subunit Exo70 family protein</fullName>
    </recommendedName>
</protein>
<proteinExistence type="inferred from homology"/>
<evidence type="ECO:0000256" key="3">
    <source>
        <dbReference type="RuleBase" id="RU365026"/>
    </source>
</evidence>
<accession>A0A4S8KFT6</accession>
<dbReference type="InterPro" id="IPR004140">
    <property type="entry name" value="Exo70"/>
</dbReference>
<dbReference type="GO" id="GO:0005546">
    <property type="term" value="F:phosphatidylinositol-4,5-bisphosphate binding"/>
    <property type="evidence" value="ECO:0007669"/>
    <property type="project" value="InterPro"/>
</dbReference>
<dbReference type="GO" id="GO:0006887">
    <property type="term" value="P:exocytosis"/>
    <property type="evidence" value="ECO:0007669"/>
    <property type="project" value="UniProtKB-KW"/>
</dbReference>
<organism evidence="5 6">
    <name type="scientific">Musa balbisiana</name>
    <name type="common">Banana</name>
    <dbReference type="NCBI Taxonomy" id="52838"/>
    <lineage>
        <taxon>Eukaryota</taxon>
        <taxon>Viridiplantae</taxon>
        <taxon>Streptophyta</taxon>
        <taxon>Embryophyta</taxon>
        <taxon>Tracheophyta</taxon>
        <taxon>Spermatophyta</taxon>
        <taxon>Magnoliopsida</taxon>
        <taxon>Liliopsida</taxon>
        <taxon>Zingiberales</taxon>
        <taxon>Musaceae</taxon>
        <taxon>Musa</taxon>
    </lineage>
</organism>
<evidence type="ECO:0000313" key="6">
    <source>
        <dbReference type="Proteomes" id="UP000317650"/>
    </source>
</evidence>
<dbReference type="EMBL" id="PYDT01000001">
    <property type="protein sequence ID" value="THU74182.1"/>
    <property type="molecule type" value="Genomic_DNA"/>
</dbReference>
<dbReference type="InterPro" id="IPR016159">
    <property type="entry name" value="Cullin_repeat-like_dom_sf"/>
</dbReference>
<keyword evidence="2 3" id="KW-0813">Transport</keyword>
<dbReference type="InterPro" id="IPR046364">
    <property type="entry name" value="Exo70_C"/>
</dbReference>
<keyword evidence="6" id="KW-1185">Reference proteome</keyword>
<dbReference type="PANTHER" id="PTHR12542:SF49">
    <property type="entry name" value="EXOCYST SUBUNIT EXO70 FAMILY PROTEIN"/>
    <property type="match status" value="1"/>
</dbReference>
<feature type="domain" description="Exocyst complex subunit Exo70 C-terminal" evidence="4">
    <location>
        <begin position="285"/>
        <end position="632"/>
    </location>
</feature>
<evidence type="ECO:0000259" key="4">
    <source>
        <dbReference type="Pfam" id="PF03081"/>
    </source>
</evidence>
<keyword evidence="3" id="KW-0268">Exocytosis</keyword>
<reference evidence="5 6" key="1">
    <citation type="journal article" date="2019" name="Nat. Plants">
        <title>Genome sequencing of Musa balbisiana reveals subgenome evolution and function divergence in polyploid bananas.</title>
        <authorList>
            <person name="Yao X."/>
        </authorList>
    </citation>
    <scope>NUCLEOTIDE SEQUENCE [LARGE SCALE GENOMIC DNA]</scope>
    <source>
        <strain evidence="6">cv. DH-PKW</strain>
        <tissue evidence="5">Leaves</tissue>
    </source>
</reference>